<dbReference type="AlphaFoldDB" id="A0A3P6BSF0"/>
<name>A0A3P6BSF0_BRACM</name>
<organism evidence="1">
    <name type="scientific">Brassica campestris</name>
    <name type="common">Field mustard</name>
    <dbReference type="NCBI Taxonomy" id="3711"/>
    <lineage>
        <taxon>Eukaryota</taxon>
        <taxon>Viridiplantae</taxon>
        <taxon>Streptophyta</taxon>
        <taxon>Embryophyta</taxon>
        <taxon>Tracheophyta</taxon>
        <taxon>Spermatophyta</taxon>
        <taxon>Magnoliopsida</taxon>
        <taxon>eudicotyledons</taxon>
        <taxon>Gunneridae</taxon>
        <taxon>Pentapetalae</taxon>
        <taxon>rosids</taxon>
        <taxon>malvids</taxon>
        <taxon>Brassicales</taxon>
        <taxon>Brassicaceae</taxon>
        <taxon>Brassiceae</taxon>
        <taxon>Brassica</taxon>
    </lineage>
</organism>
<evidence type="ECO:0000313" key="1">
    <source>
        <dbReference type="EMBL" id="VDD05656.1"/>
    </source>
</evidence>
<reference evidence="1" key="1">
    <citation type="submission" date="2018-11" db="EMBL/GenBank/DDBJ databases">
        <authorList>
            <consortium name="Genoscope - CEA"/>
            <person name="William W."/>
        </authorList>
    </citation>
    <scope>NUCLEOTIDE SEQUENCE</scope>
</reference>
<gene>
    <name evidence="1" type="ORF">BRAA08T34165Z</name>
</gene>
<protein>
    <submittedName>
        <fullName evidence="1">Uncharacterized protein</fullName>
    </submittedName>
</protein>
<proteinExistence type="predicted"/>
<dbReference type="EMBL" id="LR031575">
    <property type="protein sequence ID" value="VDD05656.1"/>
    <property type="molecule type" value="Genomic_DNA"/>
</dbReference>
<accession>A0A3P6BSF0</accession>
<sequence length="34" mass="4028">MQMLRSFSTRTRSRRGGYERVRMIQLSALLLEPS</sequence>